<dbReference type="GO" id="GO:0030246">
    <property type="term" value="F:carbohydrate binding"/>
    <property type="evidence" value="ECO:0007669"/>
    <property type="project" value="UniProtKB-KW"/>
</dbReference>
<evidence type="ECO:0000256" key="13">
    <source>
        <dbReference type="ARBA" id="ARBA00023034"/>
    </source>
</evidence>
<dbReference type="Pfam" id="PF00652">
    <property type="entry name" value="Ricin_B_lectin"/>
    <property type="match status" value="1"/>
</dbReference>
<evidence type="ECO:0000256" key="17">
    <source>
        <dbReference type="RuleBase" id="RU361242"/>
    </source>
</evidence>
<evidence type="ECO:0000256" key="5">
    <source>
        <dbReference type="ARBA" id="ARBA00012644"/>
    </source>
</evidence>
<reference evidence="21" key="1">
    <citation type="journal article" date="2013" name="Science">
        <title>Comparative analysis of bat genomes provides insight into the evolution of flight and immunity.</title>
        <authorList>
            <person name="Zhang G."/>
            <person name="Cowled C."/>
            <person name="Shi Z."/>
            <person name="Huang Z."/>
            <person name="Bishop-Lilly K.A."/>
            <person name="Fang X."/>
            <person name="Wynne J.W."/>
            <person name="Xiong Z."/>
            <person name="Baker M.L."/>
            <person name="Zhao W."/>
            <person name="Tachedjian M."/>
            <person name="Zhu Y."/>
            <person name="Zhou P."/>
            <person name="Jiang X."/>
            <person name="Ng J."/>
            <person name="Yang L."/>
            <person name="Wu L."/>
            <person name="Xiao J."/>
            <person name="Feng Y."/>
            <person name="Chen Y."/>
            <person name="Sun X."/>
            <person name="Zhang Y."/>
            <person name="Marsh G.A."/>
            <person name="Crameri G."/>
            <person name="Broder C.C."/>
            <person name="Frey K.G."/>
            <person name="Wang L.F."/>
            <person name="Wang J."/>
        </authorList>
    </citation>
    <scope>NUCLEOTIDE SEQUENCE [LARGE SCALE GENOMIC DNA]</scope>
</reference>
<dbReference type="GO" id="GO:0000139">
    <property type="term" value="C:Golgi membrane"/>
    <property type="evidence" value="ECO:0007669"/>
    <property type="project" value="UniProtKB-SubCell"/>
</dbReference>
<dbReference type="EC" id="2.4.1.-" evidence="17"/>
<dbReference type="PANTHER" id="PTHR11675">
    <property type="entry name" value="N-ACETYLGALACTOSAMINYLTRANSFERASE"/>
    <property type="match status" value="1"/>
</dbReference>
<dbReference type="GO" id="GO:0004653">
    <property type="term" value="F:polypeptide N-acetylgalactosaminyltransferase activity"/>
    <property type="evidence" value="ECO:0007669"/>
    <property type="project" value="TreeGrafter"/>
</dbReference>
<dbReference type="CDD" id="cd23437">
    <property type="entry name" value="beta-trefoil_Ricin_GALNT7"/>
    <property type="match status" value="1"/>
</dbReference>
<evidence type="ECO:0000256" key="11">
    <source>
        <dbReference type="ARBA" id="ARBA00022968"/>
    </source>
</evidence>
<evidence type="ECO:0000259" key="19">
    <source>
        <dbReference type="SMART" id="SM00458"/>
    </source>
</evidence>
<dbReference type="Proteomes" id="UP000010556">
    <property type="component" value="Unassembled WGS sequence"/>
</dbReference>
<evidence type="ECO:0000256" key="16">
    <source>
        <dbReference type="ARBA" id="ARBA00023211"/>
    </source>
</evidence>
<keyword evidence="12" id="KW-1133">Transmembrane helix</keyword>
<evidence type="ECO:0000256" key="10">
    <source>
        <dbReference type="ARBA" id="ARBA00022734"/>
    </source>
</evidence>
<dbReference type="AlphaFoldDB" id="L5LFV5"/>
<dbReference type="EMBL" id="KB112375">
    <property type="protein sequence ID" value="ELK24900.1"/>
    <property type="molecule type" value="Genomic_DNA"/>
</dbReference>
<keyword evidence="11" id="KW-0735">Signal-anchor</keyword>
<sequence>MPNRGGNGLVPGDDRFKPVVPWPHVEGVEVDLESIRRKHKAKNEQEHHAGGENQRDIMQRQYLTFKPQTFTYRDPVLRPGILGNFEPKEPEPHGVVGGPGENAKPLVLGPELKHAVQASIKEFGFNMVASDMISLDRSVNDLRQEECKYWHYDENLLVSSVIIVFHNEGWSTLMRTVHSVIKRTPRKYLAEIVLIDDFSNKEHLKKKLDDYIKLWNGLVKVFRNERREGLIQARSIGAQKAKLGQVLIYLDAHCEVAVNWYAPLVAPISKDRTTCTVPLIDYIDGNDYSIEPQQGGDEDGFARGAWDWSLLWKRIPLSHKEKAKRKHKTEPYRTICTVPIIDVINGNTYEIVPQGGGDEDGYARGAWDWSMLWKRVPLTPQEKRIRKTKTEPYRSPAMAGGLFAIEREFFFELGLYDPGLQIWGGENFEISYKIWQCGGKLLFVPCSRVGHIYRLEGWQGNPPPINVGSSPTMKNYVRVVEVWWDEYKDYFYASRPESKALAYGDISELKKFREDHNCKSFKWFMEEIAYDITSHYPLPPKNIDWGEGKTHQLLRNSPRRLRERALPPHVHPSILTDLTPQPPCRREGPEDQDLLLLLFVSSRALTLSQCSIRGFESAYCIDSMGRTNGGFVELGPCHRMGGNQLFRINEANQLMQYDQCLTKGPDGSKIMITHCNLNEYKEWQYFKVRHLYICDYHKNLIQSVRNRRKRKGSDDDGGDSPVQDIDTPEVDLYQLQVNTLRRYKRHFKLPTRPGLNKAQLVEIVGCHFRSIPVNEKDTLTYFIYSVKNDKNKSDVKVDSGIH</sequence>
<dbReference type="eggNOG" id="KOG3737">
    <property type="taxonomic scope" value="Eukaryota"/>
</dbReference>
<accession>L5LFV5</accession>
<feature type="domain" description="Ricin B lectin" evidence="19">
    <location>
        <begin position="609"/>
        <end position="741"/>
    </location>
</feature>
<evidence type="ECO:0000256" key="7">
    <source>
        <dbReference type="ARBA" id="ARBA00022679"/>
    </source>
</evidence>
<protein>
    <recommendedName>
        <fullName evidence="5 17">Polypeptide N-acetylgalactosaminyltransferase</fullName>
        <ecNumber evidence="17">2.4.1.-</ecNumber>
    </recommendedName>
    <alternativeName>
        <fullName evidence="17">Protein-UDP acetylgalactosaminyltransferase</fullName>
    </alternativeName>
</protein>
<evidence type="ECO:0000256" key="9">
    <source>
        <dbReference type="ARBA" id="ARBA00022723"/>
    </source>
</evidence>
<dbReference type="PANTHER" id="PTHR11675:SF68">
    <property type="entry name" value="N-ACETYLGALACTOSAMINYLTRANSFERASE 7"/>
    <property type="match status" value="1"/>
</dbReference>
<dbReference type="Pfam" id="PF00535">
    <property type="entry name" value="Glycos_transf_2"/>
    <property type="match status" value="1"/>
</dbReference>
<evidence type="ECO:0000313" key="20">
    <source>
        <dbReference type="EMBL" id="ELK24900.1"/>
    </source>
</evidence>
<dbReference type="Gene3D" id="6.10.160.20">
    <property type="match status" value="1"/>
</dbReference>
<evidence type="ECO:0000256" key="8">
    <source>
        <dbReference type="ARBA" id="ARBA00022692"/>
    </source>
</evidence>
<evidence type="ECO:0000313" key="21">
    <source>
        <dbReference type="Proteomes" id="UP000010556"/>
    </source>
</evidence>
<dbReference type="Gene3D" id="2.80.10.50">
    <property type="match status" value="1"/>
</dbReference>
<comment type="cofactor">
    <cofactor evidence="1 17">
        <name>Mn(2+)</name>
        <dbReference type="ChEBI" id="CHEBI:29035"/>
    </cofactor>
</comment>
<evidence type="ECO:0000256" key="15">
    <source>
        <dbReference type="ARBA" id="ARBA00023157"/>
    </source>
</evidence>
<evidence type="ECO:0000256" key="3">
    <source>
        <dbReference type="ARBA" id="ARBA00004922"/>
    </source>
</evidence>
<dbReference type="InterPro" id="IPR000772">
    <property type="entry name" value="Ricin_B_lectin"/>
</dbReference>
<evidence type="ECO:0000256" key="1">
    <source>
        <dbReference type="ARBA" id="ARBA00001936"/>
    </source>
</evidence>
<dbReference type="Pfam" id="PF13867">
    <property type="entry name" value="SAP30_Sin3_bdg"/>
    <property type="match status" value="1"/>
</dbReference>
<dbReference type="GO" id="GO:0046872">
    <property type="term" value="F:metal ion binding"/>
    <property type="evidence" value="ECO:0007669"/>
    <property type="project" value="UniProtKB-KW"/>
</dbReference>
<keyword evidence="16 17" id="KW-0464">Manganese</keyword>
<keyword evidence="13 17" id="KW-0333">Golgi apparatus</keyword>
<keyword evidence="6 17" id="KW-0328">Glycosyltransferase</keyword>
<dbReference type="Pfam" id="PF02709">
    <property type="entry name" value="Glyco_transf_7C"/>
    <property type="match status" value="1"/>
</dbReference>
<dbReference type="InterPro" id="IPR027791">
    <property type="entry name" value="Galactosyl_T_C"/>
</dbReference>
<dbReference type="UniPathway" id="UPA00378"/>
<keyword evidence="9" id="KW-0479">Metal-binding</keyword>
<dbReference type="SUPFAM" id="SSF53448">
    <property type="entry name" value="Nucleotide-diphospho-sugar transferases"/>
    <property type="match status" value="1"/>
</dbReference>
<name>L5LFV5_MYODS</name>
<dbReference type="FunFam" id="3.90.550.10:FF:000031">
    <property type="entry name" value="Polypeptide N-acetylgalactosaminyltransferase"/>
    <property type="match status" value="2"/>
</dbReference>
<dbReference type="CDD" id="cd02510">
    <property type="entry name" value="pp-GalNAc-T"/>
    <property type="match status" value="1"/>
</dbReference>
<dbReference type="GO" id="GO:0006493">
    <property type="term" value="P:protein O-linked glycosylation"/>
    <property type="evidence" value="ECO:0007669"/>
    <property type="project" value="TreeGrafter"/>
</dbReference>
<dbReference type="InterPro" id="IPR001173">
    <property type="entry name" value="Glyco_trans_2-like"/>
</dbReference>
<dbReference type="PROSITE" id="PS50231">
    <property type="entry name" value="RICIN_B_LECTIN"/>
    <property type="match status" value="1"/>
</dbReference>
<dbReference type="InterPro" id="IPR025718">
    <property type="entry name" value="SAP30_Sin3-bd"/>
</dbReference>
<comment type="pathway">
    <text evidence="3 17">Protein modification; protein glycosylation.</text>
</comment>
<keyword evidence="21" id="KW-1185">Reference proteome</keyword>
<dbReference type="InterPro" id="IPR045885">
    <property type="entry name" value="GalNAc-T"/>
</dbReference>
<evidence type="ECO:0000256" key="14">
    <source>
        <dbReference type="ARBA" id="ARBA00023136"/>
    </source>
</evidence>
<comment type="subcellular location">
    <subcellularLocation>
        <location evidence="2 17">Golgi apparatus membrane</location>
        <topology evidence="2 17">Single-pass type II membrane protein</topology>
    </subcellularLocation>
</comment>
<dbReference type="SUPFAM" id="SSF50370">
    <property type="entry name" value="Ricin B-like lectins"/>
    <property type="match status" value="1"/>
</dbReference>
<dbReference type="InterPro" id="IPR035992">
    <property type="entry name" value="Ricin_B-like_lectins"/>
</dbReference>
<proteinExistence type="inferred from homology"/>
<evidence type="ECO:0000256" key="18">
    <source>
        <dbReference type="SAM" id="MobiDB-lite"/>
    </source>
</evidence>
<evidence type="ECO:0000256" key="12">
    <source>
        <dbReference type="ARBA" id="ARBA00022989"/>
    </source>
</evidence>
<gene>
    <name evidence="20" type="ORF">MDA_GLEAN10015119</name>
</gene>
<dbReference type="InterPro" id="IPR029044">
    <property type="entry name" value="Nucleotide-diphossugar_trans"/>
</dbReference>
<organism evidence="20 21">
    <name type="scientific">Myotis davidii</name>
    <name type="common">David's myotis</name>
    <dbReference type="NCBI Taxonomy" id="225400"/>
    <lineage>
        <taxon>Eukaryota</taxon>
        <taxon>Metazoa</taxon>
        <taxon>Chordata</taxon>
        <taxon>Craniata</taxon>
        <taxon>Vertebrata</taxon>
        <taxon>Euteleostomi</taxon>
        <taxon>Mammalia</taxon>
        <taxon>Eutheria</taxon>
        <taxon>Laurasiatheria</taxon>
        <taxon>Chiroptera</taxon>
        <taxon>Yangochiroptera</taxon>
        <taxon>Vespertilionidae</taxon>
        <taxon>Myotis</taxon>
    </lineage>
</organism>
<evidence type="ECO:0000256" key="2">
    <source>
        <dbReference type="ARBA" id="ARBA00004323"/>
    </source>
</evidence>
<feature type="region of interest" description="Disordered" evidence="18">
    <location>
        <begin position="705"/>
        <end position="725"/>
    </location>
</feature>
<comment type="similarity">
    <text evidence="4 17">Belongs to the glycosyltransferase 2 family. GalNAc-T subfamily.</text>
</comment>
<evidence type="ECO:0000256" key="4">
    <source>
        <dbReference type="ARBA" id="ARBA00005680"/>
    </source>
</evidence>
<keyword evidence="8" id="KW-0812">Transmembrane</keyword>
<keyword evidence="14" id="KW-0472">Membrane</keyword>
<dbReference type="SMART" id="SM00458">
    <property type="entry name" value="RICIN"/>
    <property type="match status" value="1"/>
</dbReference>
<keyword evidence="10 17" id="KW-0430">Lectin</keyword>
<evidence type="ECO:0000256" key="6">
    <source>
        <dbReference type="ARBA" id="ARBA00022676"/>
    </source>
</evidence>
<dbReference type="InterPro" id="IPR038291">
    <property type="entry name" value="SAP30_C_sf"/>
</dbReference>
<dbReference type="Gene3D" id="3.90.550.10">
    <property type="entry name" value="Spore Coat Polysaccharide Biosynthesis Protein SpsA, Chain A"/>
    <property type="match status" value="2"/>
</dbReference>
<keyword evidence="15 17" id="KW-1015">Disulfide bond</keyword>
<keyword evidence="7 17" id="KW-0808">Transferase</keyword>